<dbReference type="EMBL" id="RBIJ01000001">
    <property type="protein sequence ID" value="RKQ88695.1"/>
    <property type="molecule type" value="Genomic_DNA"/>
</dbReference>
<reference evidence="1 2" key="1">
    <citation type="submission" date="2018-10" db="EMBL/GenBank/DDBJ databases">
        <title>Genomic Encyclopedia of Type Strains, Phase IV (KMG-IV): sequencing the most valuable type-strain genomes for metagenomic binning, comparative biology and taxonomic classification.</title>
        <authorList>
            <person name="Goeker M."/>
        </authorList>
    </citation>
    <scope>NUCLEOTIDE SEQUENCE [LARGE SCALE GENOMIC DNA]</scope>
    <source>
        <strain evidence="1 2">DSM 22653</strain>
    </source>
</reference>
<dbReference type="RefSeq" id="WP_121443611.1">
    <property type="nucleotide sequence ID" value="NZ_RBIJ01000001.1"/>
</dbReference>
<accession>A0A660L5S8</accession>
<sequence>MAETVRVTVYRAVRGDGCLDRLLVLPFSEKPGEKVGQAFPRGNEGKGTSLFVSRAERLGDLFGRMAEAARRRAPQVILLTGNTWVARRAFHFLRGDLLPHEGVRRPLASEGGGLSSLPPKEGEVVFLTGRQRPAGRALLLRRLPREHPSVLVIDASAPLGYGREELFSLLDTLVCKDPAAVEFLVDGTCRSYAYLGSLSPSDRFAPSAAEGGASGAEAEGRPFAELPELAEVHGELPLEAPLSQVLAEIFIQDEANGGDEVFVLWRADLAPEDVVEARAEEGKDRLVRYFRAMPPLLHECMPLSFAELLVWLAGEGGSPRDALVLTPPFPEPERNVRVDLLSERLADGQGVRPEECVIFPLVYGGADEYGWDPWRGETSPYTAVHAAGVRMGLEGVPEPVVLPLTFAHLEEYVLDPTGGADRAADLPTLRRGLRELVLALEREGGWKGDFPPVWEYLDLLSRSENLHAEFRALSAFLRGRALRVAAHPLRERCLDGTPVPRGILLELDLGSRAGLLSS</sequence>
<organism evidence="1 2">
    <name type="scientific">Brockia lithotrophica</name>
    <dbReference type="NCBI Taxonomy" id="933949"/>
    <lineage>
        <taxon>Bacteria</taxon>
        <taxon>Bacillati</taxon>
        <taxon>Bacillota</taxon>
        <taxon>Bacilli</taxon>
        <taxon>Bacillales</taxon>
        <taxon>Bacillales Family X. Incertae Sedis</taxon>
        <taxon>Brockia</taxon>
    </lineage>
</organism>
<gene>
    <name evidence="1" type="ORF">C7438_0336</name>
</gene>
<protein>
    <submittedName>
        <fullName evidence="1">Uncharacterized protein</fullName>
    </submittedName>
</protein>
<dbReference type="AlphaFoldDB" id="A0A660L5S8"/>
<name>A0A660L5S8_9BACL</name>
<evidence type="ECO:0000313" key="2">
    <source>
        <dbReference type="Proteomes" id="UP000267019"/>
    </source>
</evidence>
<comment type="caution">
    <text evidence="1">The sequence shown here is derived from an EMBL/GenBank/DDBJ whole genome shotgun (WGS) entry which is preliminary data.</text>
</comment>
<proteinExistence type="predicted"/>
<dbReference type="Proteomes" id="UP000267019">
    <property type="component" value="Unassembled WGS sequence"/>
</dbReference>
<dbReference type="OrthoDB" id="9810236at2"/>
<evidence type="ECO:0000313" key="1">
    <source>
        <dbReference type="EMBL" id="RKQ88695.1"/>
    </source>
</evidence>
<keyword evidence="2" id="KW-1185">Reference proteome</keyword>